<accession>A0A495VMT0</accession>
<evidence type="ECO:0000256" key="10">
    <source>
        <dbReference type="ARBA" id="ARBA00023077"/>
    </source>
</evidence>
<dbReference type="InterPro" id="IPR011662">
    <property type="entry name" value="Secretin/TonB_short_N"/>
</dbReference>
<dbReference type="NCBIfam" id="TIGR01783">
    <property type="entry name" value="TonB-siderophor"/>
    <property type="match status" value="1"/>
</dbReference>
<dbReference type="Gene3D" id="2.170.130.10">
    <property type="entry name" value="TonB-dependent receptor, plug domain"/>
    <property type="match status" value="1"/>
</dbReference>
<dbReference type="RefSeq" id="WP_121459559.1">
    <property type="nucleotide sequence ID" value="NZ_RBXP01000020.1"/>
</dbReference>
<evidence type="ECO:0000256" key="11">
    <source>
        <dbReference type="ARBA" id="ARBA00023136"/>
    </source>
</evidence>
<dbReference type="InterPro" id="IPR012910">
    <property type="entry name" value="Plug_dom"/>
</dbReference>
<dbReference type="Gene3D" id="2.40.170.20">
    <property type="entry name" value="TonB-dependent receptor, beta-barrel domain"/>
    <property type="match status" value="1"/>
</dbReference>
<evidence type="ECO:0000256" key="4">
    <source>
        <dbReference type="ARBA" id="ARBA00022452"/>
    </source>
</evidence>
<reference evidence="18 19" key="1">
    <citation type="submission" date="2018-10" db="EMBL/GenBank/DDBJ databases">
        <title>Genomic Encyclopedia of Type Strains, Phase IV (KMG-IV): sequencing the most valuable type-strain genomes for metagenomic binning, comparative biology and taxonomic classification.</title>
        <authorList>
            <person name="Goeker M."/>
        </authorList>
    </citation>
    <scope>NUCLEOTIDE SEQUENCE [LARGE SCALE GENOMIC DNA]</scope>
    <source>
        <strain evidence="18 19">DSM 23841</strain>
    </source>
</reference>
<feature type="signal peptide" evidence="16">
    <location>
        <begin position="1"/>
        <end position="35"/>
    </location>
</feature>
<evidence type="ECO:0000256" key="8">
    <source>
        <dbReference type="ARBA" id="ARBA00023004"/>
    </source>
</evidence>
<evidence type="ECO:0000256" key="16">
    <source>
        <dbReference type="SAM" id="SignalP"/>
    </source>
</evidence>
<dbReference type="SMART" id="SM00965">
    <property type="entry name" value="STN"/>
    <property type="match status" value="1"/>
</dbReference>
<keyword evidence="7 16" id="KW-0732">Signal</keyword>
<keyword evidence="10 15" id="KW-0798">TonB box</keyword>
<evidence type="ECO:0000256" key="15">
    <source>
        <dbReference type="RuleBase" id="RU003357"/>
    </source>
</evidence>
<evidence type="ECO:0000313" key="19">
    <source>
        <dbReference type="Proteomes" id="UP000270626"/>
    </source>
</evidence>
<dbReference type="PANTHER" id="PTHR32552:SF68">
    <property type="entry name" value="FERRICHROME OUTER MEMBRANE TRANSPORTER_PHAGE RECEPTOR"/>
    <property type="match status" value="1"/>
</dbReference>
<dbReference type="AlphaFoldDB" id="A0A495VMT0"/>
<dbReference type="PROSITE" id="PS52016">
    <property type="entry name" value="TONB_DEPENDENT_REC_3"/>
    <property type="match status" value="1"/>
</dbReference>
<keyword evidence="13 14" id="KW-0998">Cell outer membrane</keyword>
<dbReference type="Pfam" id="PF07660">
    <property type="entry name" value="STN"/>
    <property type="match status" value="1"/>
</dbReference>
<dbReference type="PANTHER" id="PTHR32552">
    <property type="entry name" value="FERRICHROME IRON RECEPTOR-RELATED"/>
    <property type="match status" value="1"/>
</dbReference>
<keyword evidence="12 18" id="KW-0675">Receptor</keyword>
<dbReference type="OrthoDB" id="127311at2"/>
<dbReference type="GO" id="GO:0015891">
    <property type="term" value="P:siderophore transport"/>
    <property type="evidence" value="ECO:0007669"/>
    <property type="project" value="InterPro"/>
</dbReference>
<organism evidence="18 19">
    <name type="scientific">Azonexus fungiphilus</name>
    <dbReference type="NCBI Taxonomy" id="146940"/>
    <lineage>
        <taxon>Bacteria</taxon>
        <taxon>Pseudomonadati</taxon>
        <taxon>Pseudomonadota</taxon>
        <taxon>Betaproteobacteria</taxon>
        <taxon>Rhodocyclales</taxon>
        <taxon>Azonexaceae</taxon>
        <taxon>Azonexus</taxon>
    </lineage>
</organism>
<sequence>MHHPDTTSVRRLRPLALAIALLAPLAVPGAALVHAQENQRPLKHYDLPSGPLDASLTRIARQAGRVIVIDPQLVSNLKSSPVHGELTAEQALSRALAGSGLGLTVSDNGSFGLRRLKSGEEATLAPLTVTSRSAREDAWGPVGGYVAKRSATATKTDTPLLEVPQSISVVGREEMDTRGAVNVEEALRYTPGVGVPYGFDTRYDWLTLRGFDAKSGMYRDGLLQATSTYGIPRADAYTLERVEVLRGPASVLYGQAEPGGVINMVSKKPAETPQRELQLRVGSHRLAELAGDFSGALDERGALRYRMIFVGNQTDTEVDKTYARRRLLAPSLSWQISEATELTVRALYQQDDGDFAFNEHFSPYALHYLRPLGMLKDTDAGFYKGEEKFNNIDRKYTSLGYQLNHRINDNWSFRQNLRYDHIDFDYRYLTMSGVNPFNAQVVLRQANINDERLAAWAVDNQVQGDFATGTVAHTLLLGVDWRKSRADELRRSGNAPSLDTANPVYGLPVSYPTTVNYDNTIDSRQLGVYAQDQLKLDEHWRLTLGGRYDNASREATSRLNGSTSKTTDHAWTGRAGLTYLFANGLAPYLSYSESFKPVGGTDADGRTFKPELGRQYEVGVKYQPSGTQLSLNFALFDIVKQDYVLTDYSSISTGVRRQIGEVTSRGAEIEARAELPGGFKLSAFYSYTDARVSESRNPWEQDARLNHVPKHNAALWVDYTRHGGSLDRLGGGLGIRYVGRSEYTAVNSLAAYNALLPPAQRMGAVANVESAAYTLVDAALRYNFDKVKLALNVSNLFDKKHDTACLESVCYAGYGRMTTLTASYAW</sequence>
<evidence type="ECO:0000256" key="12">
    <source>
        <dbReference type="ARBA" id="ARBA00023170"/>
    </source>
</evidence>
<keyword evidence="11 14" id="KW-0472">Membrane</keyword>
<keyword evidence="19" id="KW-1185">Reference proteome</keyword>
<dbReference type="InterPro" id="IPR036942">
    <property type="entry name" value="Beta-barrel_TonB_sf"/>
</dbReference>
<comment type="caution">
    <text evidence="18">The sequence shown here is derived from an EMBL/GenBank/DDBJ whole genome shotgun (WGS) entry which is preliminary data.</text>
</comment>
<comment type="subcellular location">
    <subcellularLocation>
        <location evidence="1 14">Cell outer membrane</location>
        <topology evidence="1 14">Multi-pass membrane protein</topology>
    </subcellularLocation>
</comment>
<dbReference type="SUPFAM" id="SSF56935">
    <property type="entry name" value="Porins"/>
    <property type="match status" value="1"/>
</dbReference>
<protein>
    <submittedName>
        <fullName evidence="18">Iron complex outermembrane receptor protein</fullName>
    </submittedName>
</protein>
<dbReference type="Pfam" id="PF07715">
    <property type="entry name" value="Plug"/>
    <property type="match status" value="1"/>
</dbReference>
<evidence type="ECO:0000259" key="17">
    <source>
        <dbReference type="SMART" id="SM00965"/>
    </source>
</evidence>
<dbReference type="Pfam" id="PF00593">
    <property type="entry name" value="TonB_dep_Rec_b-barrel"/>
    <property type="match status" value="1"/>
</dbReference>
<evidence type="ECO:0000313" key="18">
    <source>
        <dbReference type="EMBL" id="RKT49635.1"/>
    </source>
</evidence>
<dbReference type="GO" id="GO:0038023">
    <property type="term" value="F:signaling receptor activity"/>
    <property type="evidence" value="ECO:0007669"/>
    <property type="project" value="InterPro"/>
</dbReference>
<keyword evidence="3 14" id="KW-0813">Transport</keyword>
<dbReference type="GO" id="GO:0009279">
    <property type="term" value="C:cell outer membrane"/>
    <property type="evidence" value="ECO:0007669"/>
    <property type="project" value="UniProtKB-SubCell"/>
</dbReference>
<evidence type="ECO:0000256" key="1">
    <source>
        <dbReference type="ARBA" id="ARBA00004571"/>
    </source>
</evidence>
<dbReference type="InterPro" id="IPR037066">
    <property type="entry name" value="Plug_dom_sf"/>
</dbReference>
<evidence type="ECO:0000256" key="2">
    <source>
        <dbReference type="ARBA" id="ARBA00009810"/>
    </source>
</evidence>
<keyword evidence="4 14" id="KW-1134">Transmembrane beta strand</keyword>
<evidence type="ECO:0000256" key="14">
    <source>
        <dbReference type="PROSITE-ProRule" id="PRU01360"/>
    </source>
</evidence>
<dbReference type="Proteomes" id="UP000270626">
    <property type="component" value="Unassembled WGS sequence"/>
</dbReference>
<evidence type="ECO:0000256" key="3">
    <source>
        <dbReference type="ARBA" id="ARBA00022448"/>
    </source>
</evidence>
<gene>
    <name evidence="18" type="ORF">DFR40_3301</name>
</gene>
<keyword evidence="9" id="KW-0406">Ion transport</keyword>
<proteinExistence type="inferred from homology"/>
<keyword evidence="6 14" id="KW-0812">Transmembrane</keyword>
<comment type="similarity">
    <text evidence="2 14 15">Belongs to the TonB-dependent receptor family.</text>
</comment>
<evidence type="ECO:0000256" key="7">
    <source>
        <dbReference type="ARBA" id="ARBA00022729"/>
    </source>
</evidence>
<keyword evidence="5" id="KW-0410">Iron transport</keyword>
<dbReference type="InterPro" id="IPR000531">
    <property type="entry name" value="Beta-barrel_TonB"/>
</dbReference>
<feature type="domain" description="Secretin/TonB short N-terminal" evidence="17">
    <location>
        <begin position="65"/>
        <end position="116"/>
    </location>
</feature>
<evidence type="ECO:0000256" key="9">
    <source>
        <dbReference type="ARBA" id="ARBA00023065"/>
    </source>
</evidence>
<feature type="chain" id="PRO_5019727414" evidence="16">
    <location>
        <begin position="36"/>
        <end position="826"/>
    </location>
</feature>
<evidence type="ECO:0000256" key="5">
    <source>
        <dbReference type="ARBA" id="ARBA00022496"/>
    </source>
</evidence>
<dbReference type="InterPro" id="IPR039426">
    <property type="entry name" value="TonB-dep_rcpt-like"/>
</dbReference>
<dbReference type="InterPro" id="IPR010105">
    <property type="entry name" value="TonB_sidphr_rcpt"/>
</dbReference>
<dbReference type="CDD" id="cd01347">
    <property type="entry name" value="ligand_gated_channel"/>
    <property type="match status" value="1"/>
</dbReference>
<keyword evidence="8" id="KW-0408">Iron</keyword>
<dbReference type="EMBL" id="RBXP01000020">
    <property type="protein sequence ID" value="RKT49635.1"/>
    <property type="molecule type" value="Genomic_DNA"/>
</dbReference>
<dbReference type="Gene3D" id="3.55.50.30">
    <property type="match status" value="1"/>
</dbReference>
<evidence type="ECO:0000256" key="6">
    <source>
        <dbReference type="ARBA" id="ARBA00022692"/>
    </source>
</evidence>
<dbReference type="GO" id="GO:0015344">
    <property type="term" value="F:siderophore uptake transmembrane transporter activity"/>
    <property type="evidence" value="ECO:0007669"/>
    <property type="project" value="TreeGrafter"/>
</dbReference>
<dbReference type="FunFam" id="2.170.130.10:FF:000001">
    <property type="entry name" value="Catecholate siderophore TonB-dependent receptor"/>
    <property type="match status" value="1"/>
</dbReference>
<evidence type="ECO:0000256" key="13">
    <source>
        <dbReference type="ARBA" id="ARBA00023237"/>
    </source>
</evidence>
<name>A0A495VMT0_9RHOO</name>